<dbReference type="RefSeq" id="WP_009209934.1">
    <property type="nucleotide sequence ID" value="NZ_BBWP01000021.1"/>
</dbReference>
<evidence type="ECO:0000313" key="1">
    <source>
        <dbReference type="EMBL" id="EAS51292.1"/>
    </source>
</evidence>
<dbReference type="InterPro" id="IPR029044">
    <property type="entry name" value="Nucleotide-diphossugar_trans"/>
</dbReference>
<evidence type="ECO:0008006" key="3">
    <source>
        <dbReference type="Google" id="ProtNLM"/>
    </source>
</evidence>
<dbReference type="EMBL" id="AAPJ01000001">
    <property type="protein sequence ID" value="EAS51292.1"/>
    <property type="molecule type" value="Genomic_DNA"/>
</dbReference>
<dbReference type="PANTHER" id="PTHR43685:SF3">
    <property type="entry name" value="SLR2126 PROTEIN"/>
    <property type="match status" value="1"/>
</dbReference>
<dbReference type="AlphaFoldDB" id="Q1YMT9"/>
<proteinExistence type="predicted"/>
<sequence length="297" mass="32117">MSPAGASPLRIAISIATAGRPDILERVVGLLDRQVRPPDAILVCSPDQRDIDRIAAAFPQVRAMQGERGLPRQRNRLLAEARDVDILLFIDDDFLLGPDYLATLERIFAGHPDIAMITGRVVADGIKGPGLSVDEGLARLASAAPATGADLAEVYNGYGCNMAVRMDAVRRHRLRFDEALPLYGWLEDMDFSRSVAPYGRIMRARDAVGVHLGAKSGRQPGLRLGYSQIANPVHLMRKGTCSWQKGLAQIGRNLVANLYGTVRGEAGIDRPGRLAGNAAAIADLVRLRLSPSRILAM</sequence>
<dbReference type="BioCyc" id="AURANTIMONAS:SI859A1_02107-MONOMER"/>
<dbReference type="Gene3D" id="3.90.550.10">
    <property type="entry name" value="Spore Coat Polysaccharide Biosynthesis Protein SpsA, Chain A"/>
    <property type="match status" value="1"/>
</dbReference>
<protein>
    <recommendedName>
        <fullName evidence="3">Glycosyl transferase</fullName>
    </recommendedName>
</protein>
<dbReference type="CDD" id="cd00761">
    <property type="entry name" value="Glyco_tranf_GTA_type"/>
    <property type="match status" value="1"/>
</dbReference>
<evidence type="ECO:0000313" key="2">
    <source>
        <dbReference type="Proteomes" id="UP000000321"/>
    </source>
</evidence>
<reference evidence="1 2" key="1">
    <citation type="journal article" date="2008" name="Appl. Environ. Microbiol.">
        <title>Genomic insights into Mn(II) oxidation by the marine alphaproteobacterium Aurantimonas sp. strain SI85-9A1.</title>
        <authorList>
            <person name="Dick G.J."/>
            <person name="Podell S."/>
            <person name="Johnson H.A."/>
            <person name="Rivera-Espinoza Y."/>
            <person name="Bernier-Latmani R."/>
            <person name="McCarthy J.K."/>
            <person name="Torpey J.W."/>
            <person name="Clement B.G."/>
            <person name="Gaasterland T."/>
            <person name="Tebo B.M."/>
        </authorList>
    </citation>
    <scope>NUCLEOTIDE SEQUENCE [LARGE SCALE GENOMIC DNA]</scope>
    <source>
        <strain evidence="1 2">SI85-9A1</strain>
    </source>
</reference>
<dbReference type="InterPro" id="IPR050834">
    <property type="entry name" value="Glycosyltransf_2"/>
</dbReference>
<comment type="caution">
    <text evidence="1">The sequence shown here is derived from an EMBL/GenBank/DDBJ whole genome shotgun (WGS) entry which is preliminary data.</text>
</comment>
<dbReference type="PANTHER" id="PTHR43685">
    <property type="entry name" value="GLYCOSYLTRANSFERASE"/>
    <property type="match status" value="1"/>
</dbReference>
<accession>Q1YMT9</accession>
<keyword evidence="2" id="KW-1185">Reference proteome</keyword>
<gene>
    <name evidence="1" type="ORF">SI859A1_02107</name>
</gene>
<dbReference type="Proteomes" id="UP000000321">
    <property type="component" value="Unassembled WGS sequence"/>
</dbReference>
<name>Q1YMT9_AURMS</name>
<dbReference type="SUPFAM" id="SSF53448">
    <property type="entry name" value="Nucleotide-diphospho-sugar transferases"/>
    <property type="match status" value="1"/>
</dbReference>
<dbReference type="HOGENOM" id="CLU_911649_0_0_5"/>
<dbReference type="OrthoDB" id="8404680at2"/>
<organism evidence="1 2">
    <name type="scientific">Aurantimonas manganoxydans (strain ATCC BAA-1229 / DSM 21871 / SI85-9A1)</name>
    <dbReference type="NCBI Taxonomy" id="287752"/>
    <lineage>
        <taxon>Bacteria</taxon>
        <taxon>Pseudomonadati</taxon>
        <taxon>Pseudomonadota</taxon>
        <taxon>Alphaproteobacteria</taxon>
        <taxon>Hyphomicrobiales</taxon>
        <taxon>Aurantimonadaceae</taxon>
        <taxon>Aurantimonas</taxon>
    </lineage>
</organism>